<dbReference type="AlphaFoldDB" id="A0A1B7TE52"/>
<comment type="similarity">
    <text evidence="9">Belongs to the methyltransferase superfamily. METTL18 family.</text>
</comment>
<sequence>MSFQFNFDDSDLEIEESNVIQNDQQSNINENTITLSSLDANWPSDIIMPEYIDLKQILFTLKDVRLTYSKFKINDETEIIRRELYDIRHQIMSESDPTSTKEIVNLDFLDKDDLLRNVYEGGLTTWECSIDLVKYLDQGFNEKISNNINNIVELGCGTSLPSLYLLTQTFKKNLQNVNYMLCDYNEYVLRLVTLPNILINWYDQMHAQTENIQLLNETQENQDNIVENEFTITTKFIDLFLNYLTTNNININFIKGSWSNKLIQIINEQMPSNNRLILTSETIYQPDTMPLLTETMMKLRNDDINNRIILATKDIYFGVGGNLIDFINLLKSKYSNDTYEIIKNDKSNRSLVLL</sequence>
<accession>A0A1B7TE52</accession>
<dbReference type="Gene3D" id="3.40.50.150">
    <property type="entry name" value="Vaccinia Virus protein VP39"/>
    <property type="match status" value="1"/>
</dbReference>
<dbReference type="PANTHER" id="PTHR14614:SF39">
    <property type="entry name" value="HISTIDINE PROTEIN METHYLTRANSFERASE 1 HOMOLOG"/>
    <property type="match status" value="1"/>
</dbReference>
<evidence type="ECO:0000256" key="5">
    <source>
        <dbReference type="ARBA" id="ARBA00022603"/>
    </source>
</evidence>
<dbReference type="Proteomes" id="UP000092321">
    <property type="component" value="Unassembled WGS sequence"/>
</dbReference>
<dbReference type="PANTHER" id="PTHR14614">
    <property type="entry name" value="HEPATOCELLULAR CARCINOMA-ASSOCIATED ANTIGEN"/>
    <property type="match status" value="1"/>
</dbReference>
<keyword evidence="7" id="KW-0949">S-adenosyl-L-methionine</keyword>
<reference evidence="11" key="1">
    <citation type="journal article" date="2016" name="Proc. Natl. Acad. Sci. U.S.A.">
        <title>Comparative genomics of biotechnologically important yeasts.</title>
        <authorList>
            <person name="Riley R."/>
            <person name="Haridas S."/>
            <person name="Wolfe K.H."/>
            <person name="Lopes M.R."/>
            <person name="Hittinger C.T."/>
            <person name="Goeker M."/>
            <person name="Salamov A.A."/>
            <person name="Wisecaver J.H."/>
            <person name="Long T.M."/>
            <person name="Calvey C.H."/>
            <person name="Aerts A.L."/>
            <person name="Barry K.W."/>
            <person name="Choi C."/>
            <person name="Clum A."/>
            <person name="Coughlan A.Y."/>
            <person name="Deshpande S."/>
            <person name="Douglass A.P."/>
            <person name="Hanson S.J."/>
            <person name="Klenk H.-P."/>
            <person name="LaButti K.M."/>
            <person name="Lapidus A."/>
            <person name="Lindquist E.A."/>
            <person name="Lipzen A.M."/>
            <person name="Meier-Kolthoff J.P."/>
            <person name="Ohm R.A."/>
            <person name="Otillar R.P."/>
            <person name="Pangilinan J.L."/>
            <person name="Peng Y."/>
            <person name="Rokas A."/>
            <person name="Rosa C.A."/>
            <person name="Scheuner C."/>
            <person name="Sibirny A.A."/>
            <person name="Slot J.C."/>
            <person name="Stielow J.B."/>
            <person name="Sun H."/>
            <person name="Kurtzman C.P."/>
            <person name="Blackwell M."/>
            <person name="Grigoriev I.V."/>
            <person name="Jeffries T.W."/>
        </authorList>
    </citation>
    <scope>NUCLEOTIDE SEQUENCE [LARGE SCALE GENOMIC DNA]</scope>
    <source>
        <strain evidence="11">NRRL Y-1626</strain>
    </source>
</reference>
<dbReference type="GO" id="GO:0018064">
    <property type="term" value="F:protein-L-histidine N-tele-methyltransferase activity"/>
    <property type="evidence" value="ECO:0007669"/>
    <property type="project" value="UniProtKB-EC"/>
</dbReference>
<dbReference type="OrthoDB" id="1723750at2759"/>
<keyword evidence="8" id="KW-0539">Nucleus</keyword>
<dbReference type="GO" id="GO:0005737">
    <property type="term" value="C:cytoplasm"/>
    <property type="evidence" value="ECO:0007669"/>
    <property type="project" value="UniProtKB-SubCell"/>
</dbReference>
<organism evidence="10 11">
    <name type="scientific">Hanseniaspora valbyensis NRRL Y-1626</name>
    <dbReference type="NCBI Taxonomy" id="766949"/>
    <lineage>
        <taxon>Eukaryota</taxon>
        <taxon>Fungi</taxon>
        <taxon>Dikarya</taxon>
        <taxon>Ascomycota</taxon>
        <taxon>Saccharomycotina</taxon>
        <taxon>Saccharomycetes</taxon>
        <taxon>Saccharomycodales</taxon>
        <taxon>Saccharomycodaceae</taxon>
        <taxon>Hanseniaspora</taxon>
    </lineage>
</organism>
<protein>
    <recommendedName>
        <fullName evidence="3">protein-histidine N-methyltransferase</fullName>
        <ecNumber evidence="3">2.1.1.85</ecNumber>
    </recommendedName>
</protein>
<dbReference type="EMBL" id="LXPE01000012">
    <property type="protein sequence ID" value="OBA26945.1"/>
    <property type="molecule type" value="Genomic_DNA"/>
</dbReference>
<keyword evidence="5" id="KW-0489">Methyltransferase</keyword>
<evidence type="ECO:0000256" key="6">
    <source>
        <dbReference type="ARBA" id="ARBA00022679"/>
    </source>
</evidence>
<evidence type="ECO:0000256" key="8">
    <source>
        <dbReference type="ARBA" id="ARBA00023242"/>
    </source>
</evidence>
<evidence type="ECO:0000256" key="7">
    <source>
        <dbReference type="ARBA" id="ARBA00022691"/>
    </source>
</evidence>
<name>A0A1B7TE52_9ASCO</name>
<comment type="subcellular location">
    <subcellularLocation>
        <location evidence="2">Cytoplasm</location>
    </subcellularLocation>
    <subcellularLocation>
        <location evidence="1">Nucleus</location>
    </subcellularLocation>
</comment>
<evidence type="ECO:0000256" key="4">
    <source>
        <dbReference type="ARBA" id="ARBA00022490"/>
    </source>
</evidence>
<dbReference type="InterPro" id="IPR029063">
    <property type="entry name" value="SAM-dependent_MTases_sf"/>
</dbReference>
<proteinExistence type="inferred from homology"/>
<dbReference type="GO" id="GO:0005634">
    <property type="term" value="C:nucleus"/>
    <property type="evidence" value="ECO:0007669"/>
    <property type="project" value="UniProtKB-SubCell"/>
</dbReference>
<keyword evidence="6" id="KW-0808">Transferase</keyword>
<keyword evidence="4" id="KW-0963">Cytoplasm</keyword>
<evidence type="ECO:0000256" key="2">
    <source>
        <dbReference type="ARBA" id="ARBA00004496"/>
    </source>
</evidence>
<evidence type="ECO:0000313" key="11">
    <source>
        <dbReference type="Proteomes" id="UP000092321"/>
    </source>
</evidence>
<dbReference type="EC" id="2.1.1.85" evidence="3"/>
<keyword evidence="11" id="KW-1185">Reference proteome</keyword>
<dbReference type="InterPro" id="IPR019410">
    <property type="entry name" value="Methyltransf_16"/>
</dbReference>
<gene>
    <name evidence="10" type="ORF">HANVADRAFT_56102</name>
</gene>
<evidence type="ECO:0000256" key="9">
    <source>
        <dbReference type="ARBA" id="ARBA00038126"/>
    </source>
</evidence>
<evidence type="ECO:0000256" key="1">
    <source>
        <dbReference type="ARBA" id="ARBA00004123"/>
    </source>
</evidence>
<dbReference type="GO" id="GO:0032259">
    <property type="term" value="P:methylation"/>
    <property type="evidence" value="ECO:0007669"/>
    <property type="project" value="UniProtKB-KW"/>
</dbReference>
<evidence type="ECO:0000313" key="10">
    <source>
        <dbReference type="EMBL" id="OBA26945.1"/>
    </source>
</evidence>
<comment type="caution">
    <text evidence="10">The sequence shown here is derived from an EMBL/GenBank/DDBJ whole genome shotgun (WGS) entry which is preliminary data.</text>
</comment>
<evidence type="ECO:0000256" key="3">
    <source>
        <dbReference type="ARBA" id="ARBA00012533"/>
    </source>
</evidence>